<keyword evidence="3" id="KW-1185">Reference proteome</keyword>
<gene>
    <name evidence="2" type="ORF">ACFODZ_05050</name>
</gene>
<evidence type="ECO:0000313" key="2">
    <source>
        <dbReference type="EMBL" id="MFC3193609.1"/>
    </source>
</evidence>
<dbReference type="EMBL" id="JBHRTS010000002">
    <property type="protein sequence ID" value="MFC3193609.1"/>
    <property type="molecule type" value="Genomic_DNA"/>
</dbReference>
<organism evidence="2 3">
    <name type="scientific">Marinicella sediminis</name>
    <dbReference type="NCBI Taxonomy" id="1792834"/>
    <lineage>
        <taxon>Bacteria</taxon>
        <taxon>Pseudomonadati</taxon>
        <taxon>Pseudomonadota</taxon>
        <taxon>Gammaproteobacteria</taxon>
        <taxon>Lysobacterales</taxon>
        <taxon>Marinicellaceae</taxon>
        <taxon>Marinicella</taxon>
    </lineage>
</organism>
<feature type="signal peptide" evidence="1">
    <location>
        <begin position="1"/>
        <end position="24"/>
    </location>
</feature>
<sequence length="89" mass="9737">MSNRLTHTFIVVFLLALSANMVHTISVHEQGVCDICLHIQSSDDSDVAAELFTSNHWPSTQHGPVVVTQPLVHQTVPLQQAPRGPPVFS</sequence>
<proteinExistence type="predicted"/>
<evidence type="ECO:0000313" key="3">
    <source>
        <dbReference type="Proteomes" id="UP001595533"/>
    </source>
</evidence>
<accession>A0ABV7J685</accession>
<dbReference type="RefSeq" id="WP_077410568.1">
    <property type="nucleotide sequence ID" value="NZ_JBHRTS010000002.1"/>
</dbReference>
<keyword evidence="1" id="KW-0732">Signal</keyword>
<comment type="caution">
    <text evidence="2">The sequence shown here is derived from an EMBL/GenBank/DDBJ whole genome shotgun (WGS) entry which is preliminary data.</text>
</comment>
<evidence type="ECO:0008006" key="4">
    <source>
        <dbReference type="Google" id="ProtNLM"/>
    </source>
</evidence>
<protein>
    <recommendedName>
        <fullName evidence="4">Secreted protein</fullName>
    </recommendedName>
</protein>
<evidence type="ECO:0000256" key="1">
    <source>
        <dbReference type="SAM" id="SignalP"/>
    </source>
</evidence>
<dbReference type="Proteomes" id="UP001595533">
    <property type="component" value="Unassembled WGS sequence"/>
</dbReference>
<name>A0ABV7J685_9GAMM</name>
<feature type="chain" id="PRO_5047106203" description="Secreted protein" evidence="1">
    <location>
        <begin position="25"/>
        <end position="89"/>
    </location>
</feature>
<reference evidence="3" key="1">
    <citation type="journal article" date="2019" name="Int. J. Syst. Evol. Microbiol.">
        <title>The Global Catalogue of Microorganisms (GCM) 10K type strain sequencing project: providing services to taxonomists for standard genome sequencing and annotation.</title>
        <authorList>
            <consortium name="The Broad Institute Genomics Platform"/>
            <consortium name="The Broad Institute Genome Sequencing Center for Infectious Disease"/>
            <person name="Wu L."/>
            <person name="Ma J."/>
        </authorList>
    </citation>
    <scope>NUCLEOTIDE SEQUENCE [LARGE SCALE GENOMIC DNA]</scope>
    <source>
        <strain evidence="3">KCTC 42953</strain>
    </source>
</reference>